<dbReference type="AlphaFoldDB" id="W5WDI7"/>
<reference evidence="1 2" key="1">
    <citation type="journal article" date="2014" name="BMC Genomics">
        <title>Complete genome sequence of producer of the glycopeptide antibiotic Aculeximycin Kutzneria albida DSM 43870T, a representative of minor genus of Pseudonocardiaceae.</title>
        <authorList>
            <person name="Rebets Y."/>
            <person name="Tokovenko B."/>
            <person name="Lushchyk I."/>
            <person name="Ruckert C."/>
            <person name="Zaburannyi N."/>
            <person name="Bechthold A."/>
            <person name="Kalinowski J."/>
            <person name="Luzhetskyy A."/>
        </authorList>
    </citation>
    <scope>NUCLEOTIDE SEQUENCE [LARGE SCALE GENOMIC DNA]</scope>
    <source>
        <strain evidence="1">DSM 43870</strain>
    </source>
</reference>
<name>W5WDI7_9PSEU</name>
<dbReference type="Proteomes" id="UP000019225">
    <property type="component" value="Chromosome"/>
</dbReference>
<keyword evidence="2" id="KW-1185">Reference proteome</keyword>
<gene>
    <name evidence="1" type="ORF">KALB_5468</name>
</gene>
<evidence type="ECO:0000313" key="1">
    <source>
        <dbReference type="EMBL" id="AHH98830.1"/>
    </source>
</evidence>
<dbReference type="STRING" id="1449976.KALB_5468"/>
<dbReference type="eggNOG" id="ENOG5031WSA">
    <property type="taxonomic scope" value="Bacteria"/>
</dbReference>
<organism evidence="1 2">
    <name type="scientific">Kutzneria albida DSM 43870</name>
    <dbReference type="NCBI Taxonomy" id="1449976"/>
    <lineage>
        <taxon>Bacteria</taxon>
        <taxon>Bacillati</taxon>
        <taxon>Actinomycetota</taxon>
        <taxon>Actinomycetes</taxon>
        <taxon>Pseudonocardiales</taxon>
        <taxon>Pseudonocardiaceae</taxon>
        <taxon>Kutzneria</taxon>
    </lineage>
</organism>
<dbReference type="EMBL" id="CP007155">
    <property type="protein sequence ID" value="AHH98830.1"/>
    <property type="molecule type" value="Genomic_DNA"/>
</dbReference>
<dbReference type="HOGENOM" id="CLU_1150685_0_0_11"/>
<protein>
    <submittedName>
        <fullName evidence="1">Uncharacterized protein</fullName>
    </submittedName>
</protein>
<dbReference type="KEGG" id="kal:KALB_5468"/>
<evidence type="ECO:0000313" key="2">
    <source>
        <dbReference type="Proteomes" id="UP000019225"/>
    </source>
</evidence>
<accession>W5WDI7</accession>
<sequence>MLAALALCLVLAGCGGGLSRAEYEHAAESGIAARDRQSHLASAQLELAALRTHLPGLDWGPHASDELCDLDLSGHTTFGSPPPDSLACRTSVVQYTGFDGDLPAAIRRLDDSLTAAGWTRGTTDVNMPINYYQWYKGRPEGPRTYDAGSLPGLYYTAAHTTACATQPQPWSLAVTWLEAGQPLGPGQYTVSRYSTTDTPFYQHRDPLDRSAAALVLLATHHYVTVLVLSLRCVYTPTDLRN</sequence>
<proteinExistence type="predicted"/>